<protein>
    <recommendedName>
        <fullName evidence="3">Carbonic anhydrase</fullName>
    </recommendedName>
</protein>
<dbReference type="Gene3D" id="3.40.1050.10">
    <property type="entry name" value="Carbonic anhydrase"/>
    <property type="match status" value="1"/>
</dbReference>
<dbReference type="InterPro" id="IPR036874">
    <property type="entry name" value="Carbonic_anhydrase_sf"/>
</dbReference>
<name>A0A1F5JA73_9BACT</name>
<dbReference type="InterPro" id="IPR046871">
    <property type="entry name" value="Pro_CA_2"/>
</dbReference>
<dbReference type="EMBL" id="MFCX01000024">
    <property type="protein sequence ID" value="OGE25531.1"/>
    <property type="molecule type" value="Genomic_DNA"/>
</dbReference>
<proteinExistence type="predicted"/>
<comment type="caution">
    <text evidence="1">The sequence shown here is derived from an EMBL/GenBank/DDBJ whole genome shotgun (WGS) entry which is preliminary data.</text>
</comment>
<accession>A0A1F5JA73</accession>
<reference evidence="1 2" key="1">
    <citation type="journal article" date="2016" name="Nat. Commun.">
        <title>Thousands of microbial genomes shed light on interconnected biogeochemical processes in an aquifer system.</title>
        <authorList>
            <person name="Anantharaman K."/>
            <person name="Brown C.T."/>
            <person name="Hug L.A."/>
            <person name="Sharon I."/>
            <person name="Castelle C.J."/>
            <person name="Probst A.J."/>
            <person name="Thomas B.C."/>
            <person name="Singh A."/>
            <person name="Wilkins M.J."/>
            <person name="Karaoz U."/>
            <person name="Brodie E.L."/>
            <person name="Williams K.H."/>
            <person name="Hubbard S.S."/>
            <person name="Banfield J.F."/>
        </authorList>
    </citation>
    <scope>NUCLEOTIDE SEQUENCE [LARGE SCALE GENOMIC DNA]</scope>
</reference>
<evidence type="ECO:0000313" key="2">
    <source>
        <dbReference type="Proteomes" id="UP000177042"/>
    </source>
</evidence>
<gene>
    <name evidence="1" type="ORF">A3C26_02370</name>
</gene>
<dbReference type="Proteomes" id="UP000177042">
    <property type="component" value="Unassembled WGS sequence"/>
</dbReference>
<evidence type="ECO:0000313" key="1">
    <source>
        <dbReference type="EMBL" id="OGE25531.1"/>
    </source>
</evidence>
<sequence>MDHKAEAVVVTCIDFRLQEIINKWISKYLQPKTYDRVAWAGGVKNLDQILEQVEISQRLHHIKKVVLINHEDCGAYGQEDTAQKHAEDLTSAKTKIQEQFPNLETETYYLHLDGAFESL</sequence>
<dbReference type="GO" id="GO:0004089">
    <property type="term" value="F:carbonate dehydratase activity"/>
    <property type="evidence" value="ECO:0007669"/>
    <property type="project" value="InterPro"/>
</dbReference>
<evidence type="ECO:0008006" key="3">
    <source>
        <dbReference type="Google" id="ProtNLM"/>
    </source>
</evidence>
<organism evidence="1 2">
    <name type="scientific">Candidatus Daviesbacteria bacterium RIFCSPHIGHO2_02_FULL_39_12</name>
    <dbReference type="NCBI Taxonomy" id="1797770"/>
    <lineage>
        <taxon>Bacteria</taxon>
        <taxon>Candidatus Daviesiibacteriota</taxon>
    </lineage>
</organism>
<dbReference type="SUPFAM" id="SSF53056">
    <property type="entry name" value="beta-carbonic anhydrase, cab"/>
    <property type="match status" value="1"/>
</dbReference>
<dbReference type="Pfam" id="PF20393">
    <property type="entry name" value="Pro_CA_2"/>
    <property type="match status" value="1"/>
</dbReference>
<dbReference type="AlphaFoldDB" id="A0A1F5JA73"/>
<dbReference type="GO" id="GO:0008270">
    <property type="term" value="F:zinc ion binding"/>
    <property type="evidence" value="ECO:0007669"/>
    <property type="project" value="InterPro"/>
</dbReference>